<dbReference type="Proteomes" id="UP000521872">
    <property type="component" value="Unassembled WGS sequence"/>
</dbReference>
<dbReference type="AlphaFoldDB" id="A0A8H4VIH3"/>
<dbReference type="GO" id="GO:0010420">
    <property type="term" value="F:polyprenyldihydroxybenzoate methyltransferase activity"/>
    <property type="evidence" value="ECO:0007669"/>
    <property type="project" value="UniProtKB-UniRule"/>
</dbReference>
<feature type="binding site" evidence="5">
    <location>
        <position position="401"/>
    </location>
    <ligand>
        <name>S-adenosyl-L-methionine</name>
        <dbReference type="ChEBI" id="CHEBI:59789"/>
    </ligand>
</feature>
<keyword evidence="5" id="KW-0999">Mitochondrion inner membrane</keyword>
<dbReference type="GO" id="GO:0031314">
    <property type="term" value="C:extrinsic component of mitochondrial inner membrane"/>
    <property type="evidence" value="ECO:0007669"/>
    <property type="project" value="UniProtKB-UniRule"/>
</dbReference>
<feature type="binding site" evidence="5">
    <location>
        <position position="437"/>
    </location>
    <ligand>
        <name>S-adenosyl-L-methionine</name>
        <dbReference type="ChEBI" id="CHEBI:59789"/>
    </ligand>
</feature>
<dbReference type="CDD" id="cd02440">
    <property type="entry name" value="AdoMet_MTases"/>
    <property type="match status" value="1"/>
</dbReference>
<keyword evidence="8" id="KW-1185">Reference proteome</keyword>
<evidence type="ECO:0000313" key="7">
    <source>
        <dbReference type="EMBL" id="KAF4610813.1"/>
    </source>
</evidence>
<dbReference type="NCBIfam" id="TIGR01983">
    <property type="entry name" value="UbiG"/>
    <property type="match status" value="1"/>
</dbReference>
<dbReference type="SUPFAM" id="SSF53335">
    <property type="entry name" value="S-adenosyl-L-methionine-dependent methyltransferases"/>
    <property type="match status" value="1"/>
</dbReference>
<comment type="pathway">
    <text evidence="5">Cofactor biosynthesis; ubiquinone biosynthesis.</text>
</comment>
<organism evidence="7 8">
    <name type="scientific">Agrocybe pediades</name>
    <dbReference type="NCBI Taxonomy" id="84607"/>
    <lineage>
        <taxon>Eukaryota</taxon>
        <taxon>Fungi</taxon>
        <taxon>Dikarya</taxon>
        <taxon>Basidiomycota</taxon>
        <taxon>Agaricomycotina</taxon>
        <taxon>Agaricomycetes</taxon>
        <taxon>Agaricomycetidae</taxon>
        <taxon>Agaricales</taxon>
        <taxon>Agaricineae</taxon>
        <taxon>Strophariaceae</taxon>
        <taxon>Agrocybe</taxon>
    </lineage>
</organism>
<dbReference type="EC" id="2.1.1.114" evidence="5"/>
<comment type="subcellular location">
    <subcellularLocation>
        <location evidence="5">Mitochondrion inner membrane</location>
        <topology evidence="5">Peripheral membrane protein</topology>
        <orientation evidence="5">Matrix side</orientation>
    </subcellularLocation>
</comment>
<evidence type="ECO:0000256" key="5">
    <source>
        <dbReference type="HAMAP-Rule" id="MF_03190"/>
    </source>
</evidence>
<keyword evidence="1 5" id="KW-0489">Methyltransferase</keyword>
<comment type="subunit">
    <text evidence="5">Component of a multi-subunit COQ enzyme complex, composed of at least COQ3, COQ4, COQ5, COQ6, COQ7 and COQ9.</text>
</comment>
<comment type="caution">
    <text evidence="7">The sequence shown here is derived from an EMBL/GenBank/DDBJ whole genome shotgun (WGS) entry which is preliminary data.</text>
</comment>
<dbReference type="PANTHER" id="PTHR43464">
    <property type="entry name" value="METHYLTRANSFERASE"/>
    <property type="match status" value="1"/>
</dbReference>
<dbReference type="PANTHER" id="PTHR43464:SF19">
    <property type="entry name" value="UBIQUINONE BIOSYNTHESIS O-METHYLTRANSFERASE, MITOCHONDRIAL"/>
    <property type="match status" value="1"/>
</dbReference>
<keyword evidence="5" id="KW-0479">Metal-binding</keyword>
<keyword evidence="5" id="KW-0472">Membrane</keyword>
<gene>
    <name evidence="5" type="primary">COQ3</name>
    <name evidence="7" type="ORF">D9613_007061</name>
</gene>
<dbReference type="EMBL" id="JAACJL010000058">
    <property type="protein sequence ID" value="KAF4610813.1"/>
    <property type="molecule type" value="Genomic_DNA"/>
</dbReference>
<dbReference type="EC" id="2.1.1.-" evidence="5"/>
<dbReference type="HAMAP" id="MF_00472">
    <property type="entry name" value="UbiG"/>
    <property type="match status" value="1"/>
</dbReference>
<proteinExistence type="inferred from homology"/>
<dbReference type="Pfam" id="PF13489">
    <property type="entry name" value="Methyltransf_23"/>
    <property type="match status" value="1"/>
</dbReference>
<evidence type="ECO:0000256" key="2">
    <source>
        <dbReference type="ARBA" id="ARBA00022679"/>
    </source>
</evidence>
<accession>A0A8H4VIH3</accession>
<protein>
    <recommendedName>
        <fullName evidence="5">Ubiquinone biosynthesis O-methyltransferase, mitochondrial</fullName>
    </recommendedName>
    <alternativeName>
        <fullName evidence="5">3-demethylubiquinol 3-O-methyltransferase</fullName>
        <ecNumber evidence="5">2.1.1.64</ecNumber>
    </alternativeName>
    <alternativeName>
        <fullName evidence="5">3-demethylubiquinone 3-O-methyltransferase</fullName>
        <ecNumber evidence="5">2.1.1.-</ecNumber>
    </alternativeName>
    <alternativeName>
        <fullName evidence="5">Polyprenyldihydroxybenzoate methyltransferase</fullName>
        <ecNumber evidence="5">2.1.1.114</ecNumber>
    </alternativeName>
</protein>
<keyword evidence="3 5" id="KW-0831">Ubiquinone biosynthesis</keyword>
<evidence type="ECO:0000313" key="8">
    <source>
        <dbReference type="Proteomes" id="UP000521872"/>
    </source>
</evidence>
<dbReference type="EC" id="2.1.1.64" evidence="5"/>
<feature type="binding site" evidence="5">
    <location>
        <position position="509"/>
    </location>
    <ligand>
        <name>S-adenosyl-L-methionine</name>
        <dbReference type="ChEBI" id="CHEBI:59789"/>
    </ligand>
</feature>
<evidence type="ECO:0000256" key="6">
    <source>
        <dbReference type="SAM" id="Coils"/>
    </source>
</evidence>
<comment type="catalytic activity">
    <reaction evidence="5">
        <text>a 3-demethylubiquinone + S-adenosyl-L-methionine = a ubiquinone + S-adenosyl-L-homocysteine</text>
        <dbReference type="Rhea" id="RHEA:81215"/>
        <dbReference type="Rhea" id="RHEA-COMP:9565"/>
        <dbReference type="Rhea" id="RHEA-COMP:19654"/>
        <dbReference type="ChEBI" id="CHEBI:16389"/>
        <dbReference type="ChEBI" id="CHEBI:57856"/>
        <dbReference type="ChEBI" id="CHEBI:59789"/>
        <dbReference type="ChEBI" id="CHEBI:231825"/>
    </reaction>
</comment>
<feature type="binding site" evidence="5">
    <location>
        <position position="458"/>
    </location>
    <ligand>
        <name>S-adenosyl-L-methionine</name>
        <dbReference type="ChEBI" id="CHEBI:59789"/>
    </ligand>
</feature>
<comment type="catalytic activity">
    <reaction evidence="5">
        <text>a 3,4-dihydroxy-5-(all-trans-polyprenyl)benzoate + S-adenosyl-L-methionine = a 4-hydroxy-3-methoxy-5-(all-trans-polyprenyl)benzoate + S-adenosyl-L-homocysteine + H(+)</text>
        <dbReference type="Rhea" id="RHEA:44452"/>
        <dbReference type="Rhea" id="RHEA-COMP:10930"/>
        <dbReference type="Rhea" id="RHEA-COMP:10931"/>
        <dbReference type="ChEBI" id="CHEBI:15378"/>
        <dbReference type="ChEBI" id="CHEBI:57856"/>
        <dbReference type="ChEBI" id="CHEBI:59789"/>
        <dbReference type="ChEBI" id="CHEBI:64694"/>
        <dbReference type="ChEBI" id="CHEBI:84443"/>
        <dbReference type="EC" id="2.1.1.114"/>
    </reaction>
</comment>
<feature type="binding site" evidence="5">
    <location>
        <position position="510"/>
    </location>
    <ligand>
        <name>Mg(2+)</name>
        <dbReference type="ChEBI" id="CHEBI:18420"/>
    </ligand>
</feature>
<keyword evidence="2 5" id="KW-0808">Transferase</keyword>
<feature type="coiled-coil region" evidence="6">
    <location>
        <begin position="276"/>
        <end position="310"/>
    </location>
</feature>
<dbReference type="GO" id="GO:0032259">
    <property type="term" value="P:methylation"/>
    <property type="evidence" value="ECO:0007669"/>
    <property type="project" value="UniProtKB-KW"/>
</dbReference>
<sequence length="655" mass="74344">MSPGKNRHIPQRVGTWHWLVYNCYDSPDHARNTKVVKIEWYKYRKGLKHEYAVATVARGDSRYYIRIERCASDEKQLDEDVVDIEEIPEQYRQQLKCDIEHEKIRASNANLWLNNSGNWVNSRKSLASSNMKEDNRAADTALHVDVEDGVIDNEKVYLLATYRYNSVATPLYLRDLVTILNHINNSHPSFKLLLKQCYWFVRTFIGVANKRCNPEIIEQPEFHLAGCYFQTKPTLKVTINKDSPSDIAEYAEAIDKQIKAHDRYLEKKWMEGAGGKELAEDRARKEKERAEAMEALAVEERRKREAMEALYHSLVASHAAAASTNADVFAIWEAERALEDRRRSPSTFLFKTHHSPRLIKCYTTHTSSVNPDEIAHFSKLSSEWWDERGEFSFLHKMNPVRMQFIRQKLLEIQQDANPQLEMEDADVLSGLNVLDVGCGGGLLSESLARMGANTLGIDASESNIAIASLHASADPKLDPSSSSSKLSYLNAPAESLLPTGKKYDVVCSMEVLEHVENPAGFLATCAELVKPGGHLFLSTISRTPLAYALTIFMAEDVLRQVSSGTHTYSKFVKPSELVQFFRDYRSPIAGPDGTSSSLGRPWISNPAKSNYLPRLEAELRGMIYNPLQARWHLAPRDAWGALECNYLFWVRKPAE</sequence>
<evidence type="ECO:0000256" key="4">
    <source>
        <dbReference type="ARBA" id="ARBA00022691"/>
    </source>
</evidence>
<dbReference type="InterPro" id="IPR029063">
    <property type="entry name" value="SAM-dependent_MTases_sf"/>
</dbReference>
<dbReference type="InterPro" id="IPR010233">
    <property type="entry name" value="UbiG_MeTrfase"/>
</dbReference>
<keyword evidence="4 5" id="KW-0949">S-adenosyl-L-methionine</keyword>
<evidence type="ECO:0000256" key="3">
    <source>
        <dbReference type="ARBA" id="ARBA00022688"/>
    </source>
</evidence>
<dbReference type="GO" id="GO:0061542">
    <property type="term" value="F:3-demethylubiquinol 3-O-methyltransferase activity"/>
    <property type="evidence" value="ECO:0007669"/>
    <property type="project" value="UniProtKB-UniRule"/>
</dbReference>
<name>A0A8H4VIH3_9AGAR</name>
<comment type="function">
    <text evidence="5">O-methyltransferase required for two non-consecutive steps during ubiquinone biosynthesis. Catalyzes the 2 O-methylation of 3,4-dihydroxy-5-(all-trans-polyprenyl)benzoic acid into 4-hydroxy-3-methoxy-5-(all-trans-polyprenyl)benzoic acid. Also catalyzes the last step of ubiquinone biosynthesis by mediating methylation of 3-demethylubiquinone into ubiquinone. Also able to mediate the methylation of 3-demethylubiquinol into ubiquinol.</text>
</comment>
<dbReference type="GO" id="GO:0046872">
    <property type="term" value="F:metal ion binding"/>
    <property type="evidence" value="ECO:0007669"/>
    <property type="project" value="UniProtKB-KW"/>
</dbReference>
<evidence type="ECO:0000256" key="1">
    <source>
        <dbReference type="ARBA" id="ARBA00022603"/>
    </source>
</evidence>
<comment type="catalytic activity">
    <reaction evidence="5">
        <text>a 3-demethylubiquinol + S-adenosyl-L-methionine = a ubiquinol + S-adenosyl-L-homocysteine + H(+)</text>
        <dbReference type="Rhea" id="RHEA:44380"/>
        <dbReference type="Rhea" id="RHEA-COMP:9566"/>
        <dbReference type="Rhea" id="RHEA-COMP:10914"/>
        <dbReference type="ChEBI" id="CHEBI:15378"/>
        <dbReference type="ChEBI" id="CHEBI:17976"/>
        <dbReference type="ChEBI" id="CHEBI:57856"/>
        <dbReference type="ChEBI" id="CHEBI:59789"/>
        <dbReference type="ChEBI" id="CHEBI:84422"/>
        <dbReference type="EC" id="2.1.1.64"/>
    </reaction>
</comment>
<keyword evidence="5" id="KW-0460">Magnesium</keyword>
<comment type="cofactor">
    <cofactor evidence="5">
        <name>Mg(2+)</name>
        <dbReference type="ChEBI" id="CHEBI:18420"/>
    </cofactor>
</comment>
<reference evidence="7 8" key="1">
    <citation type="submission" date="2019-12" db="EMBL/GenBank/DDBJ databases">
        <authorList>
            <person name="Floudas D."/>
            <person name="Bentzer J."/>
            <person name="Ahren D."/>
            <person name="Johansson T."/>
            <person name="Persson P."/>
            <person name="Tunlid A."/>
        </authorList>
    </citation>
    <scope>NUCLEOTIDE SEQUENCE [LARGE SCALE GENOMIC DNA]</scope>
    <source>
        <strain evidence="7 8">CBS 102.39</strain>
    </source>
</reference>
<feature type="binding site" evidence="5">
    <location>
        <position position="514"/>
    </location>
    <ligand>
        <name>Mg(2+)</name>
        <dbReference type="ChEBI" id="CHEBI:18420"/>
    </ligand>
</feature>
<feature type="binding site" evidence="5">
    <location>
        <position position="513"/>
    </location>
    <ligand>
        <name>Mg(2+)</name>
        <dbReference type="ChEBI" id="CHEBI:18420"/>
    </ligand>
</feature>
<comment type="similarity">
    <text evidence="5">Belongs to the class I-like SAM-binding methyltransferase superfamily. UbiG/COQ3 family.</text>
</comment>
<keyword evidence="5" id="KW-0496">Mitochondrion</keyword>
<keyword evidence="6" id="KW-0175">Coiled coil</keyword>
<dbReference type="Gene3D" id="3.40.50.150">
    <property type="entry name" value="Vaccinia Virus protein VP39"/>
    <property type="match status" value="1"/>
</dbReference>
<dbReference type="UniPathway" id="UPA00232"/>